<feature type="region of interest" description="Disordered" evidence="1">
    <location>
        <begin position="1"/>
        <end position="23"/>
    </location>
</feature>
<evidence type="ECO:0008006" key="4">
    <source>
        <dbReference type="Google" id="ProtNLM"/>
    </source>
</evidence>
<gene>
    <name evidence="2" type="ORF">GMJLKIPL_1857</name>
</gene>
<keyword evidence="3" id="KW-1185">Reference proteome</keyword>
<protein>
    <recommendedName>
        <fullName evidence="4">Anti-sigma factor NepR domain-containing protein</fullName>
    </recommendedName>
</protein>
<name>A0ABQ4S9U3_9HYPH</name>
<accession>A0ABQ4S9U3</accession>
<proteinExistence type="predicted"/>
<evidence type="ECO:0000313" key="2">
    <source>
        <dbReference type="EMBL" id="GJD99939.1"/>
    </source>
</evidence>
<dbReference type="Proteomes" id="UP001055153">
    <property type="component" value="Unassembled WGS sequence"/>
</dbReference>
<comment type="caution">
    <text evidence="2">The sequence shown here is derived from an EMBL/GenBank/DDBJ whole genome shotgun (WGS) entry which is preliminary data.</text>
</comment>
<reference evidence="2" key="1">
    <citation type="journal article" date="2021" name="Front. Microbiol.">
        <title>Comprehensive Comparative Genomics and Phenotyping of Methylobacterium Species.</title>
        <authorList>
            <person name="Alessa O."/>
            <person name="Ogura Y."/>
            <person name="Fujitani Y."/>
            <person name="Takami H."/>
            <person name="Hayashi T."/>
            <person name="Sahin N."/>
            <person name="Tani A."/>
        </authorList>
    </citation>
    <scope>NUCLEOTIDE SEQUENCE</scope>
    <source>
        <strain evidence="2">DSM 17168</strain>
    </source>
</reference>
<reference evidence="2" key="2">
    <citation type="submission" date="2021-08" db="EMBL/GenBank/DDBJ databases">
        <authorList>
            <person name="Tani A."/>
            <person name="Ola A."/>
            <person name="Ogura Y."/>
            <person name="Katsura K."/>
            <person name="Hayashi T."/>
        </authorList>
    </citation>
    <scope>NUCLEOTIDE SEQUENCE</scope>
    <source>
        <strain evidence="2">DSM 17168</strain>
    </source>
</reference>
<sequence>MAGPAPKAFADPDPSGGGPCLDAATRERLGRELQILYDPVLEEELDPRLAALLTQLDQDREAVRETRQLATRRRSRG</sequence>
<organism evidence="2 3">
    <name type="scientific">Methylobacterium isbiliense</name>
    <dbReference type="NCBI Taxonomy" id="315478"/>
    <lineage>
        <taxon>Bacteria</taxon>
        <taxon>Pseudomonadati</taxon>
        <taxon>Pseudomonadota</taxon>
        <taxon>Alphaproteobacteria</taxon>
        <taxon>Hyphomicrobiales</taxon>
        <taxon>Methylobacteriaceae</taxon>
        <taxon>Methylobacterium</taxon>
    </lineage>
</organism>
<evidence type="ECO:0000256" key="1">
    <source>
        <dbReference type="SAM" id="MobiDB-lite"/>
    </source>
</evidence>
<dbReference type="RefSeq" id="WP_238234824.1">
    <property type="nucleotide sequence ID" value="NZ_BPQQ01000019.1"/>
</dbReference>
<evidence type="ECO:0000313" key="3">
    <source>
        <dbReference type="Proteomes" id="UP001055153"/>
    </source>
</evidence>
<dbReference type="EMBL" id="BPQQ01000019">
    <property type="protein sequence ID" value="GJD99939.1"/>
    <property type="molecule type" value="Genomic_DNA"/>
</dbReference>